<accession>A0A226XBQ4</accession>
<dbReference type="GO" id="GO:0000049">
    <property type="term" value="F:tRNA binding"/>
    <property type="evidence" value="ECO:0007669"/>
    <property type="project" value="UniProtKB-KW"/>
</dbReference>
<dbReference type="InterPro" id="IPR028878">
    <property type="entry name" value="RNase_E"/>
</dbReference>
<dbReference type="InterPro" id="IPR003029">
    <property type="entry name" value="S1_domain"/>
</dbReference>
<feature type="compositionally biased region" description="Basic and acidic residues" evidence="16">
    <location>
        <begin position="646"/>
        <end position="746"/>
    </location>
</feature>
<comment type="cofactor">
    <cofactor evidence="15">
        <name>Zn(2+)</name>
        <dbReference type="ChEBI" id="CHEBI:29105"/>
    </cofactor>
    <text evidence="15">Binds 2 Zn(2+) ions per homotetramer.</text>
</comment>
<protein>
    <recommendedName>
        <fullName evidence="15">Ribonuclease E</fullName>
        <shortName evidence="15">RNase E</shortName>
        <ecNumber evidence="15">3.1.26.12</ecNumber>
    </recommendedName>
</protein>
<evidence type="ECO:0000256" key="2">
    <source>
        <dbReference type="ARBA" id="ARBA00022475"/>
    </source>
</evidence>
<feature type="compositionally biased region" description="Low complexity" evidence="16">
    <location>
        <begin position="780"/>
        <end position="791"/>
    </location>
</feature>
<dbReference type="Pfam" id="PF20833">
    <property type="entry name" value="RNase_E_G_Thio"/>
    <property type="match status" value="1"/>
</dbReference>
<evidence type="ECO:0000256" key="12">
    <source>
        <dbReference type="ARBA" id="ARBA00022842"/>
    </source>
</evidence>
<keyword evidence="14 15" id="KW-0472">Membrane</keyword>
<comment type="function">
    <text evidence="15">Endoribonuclease that plays a central role in RNA processing and decay. Required for the maturation of 5S and 16S rRNAs and the majority of tRNAs. Also involved in the degradation of most mRNAs.</text>
</comment>
<feature type="region of interest" description="Disordered" evidence="16">
    <location>
        <begin position="1103"/>
        <end position="1139"/>
    </location>
</feature>
<feature type="binding site" evidence="15">
    <location>
        <position position="404"/>
    </location>
    <ligand>
        <name>Zn(2+)</name>
        <dbReference type="ChEBI" id="CHEBI:29105"/>
        <note>ligand shared between dimeric partners</note>
    </ligand>
</feature>
<feature type="binding site" evidence="15">
    <location>
        <position position="346"/>
    </location>
    <ligand>
        <name>Mg(2+)</name>
        <dbReference type="ChEBI" id="CHEBI:18420"/>
        <note>catalytic</note>
    </ligand>
</feature>
<dbReference type="GO" id="GO:0008033">
    <property type="term" value="P:tRNA processing"/>
    <property type="evidence" value="ECO:0007669"/>
    <property type="project" value="UniProtKB-UniRule"/>
</dbReference>
<keyword evidence="9 15" id="KW-0699">rRNA-binding</keyword>
<feature type="binding site" evidence="15">
    <location>
        <position position="407"/>
    </location>
    <ligand>
        <name>Zn(2+)</name>
        <dbReference type="ChEBI" id="CHEBI:29105"/>
        <note>ligand shared between dimeric partners</note>
    </ligand>
</feature>
<dbReference type="Gene3D" id="3.40.1260.20">
    <property type="entry name" value="Ribonuclease E, catalytic domain"/>
    <property type="match status" value="1"/>
</dbReference>
<evidence type="ECO:0000313" key="19">
    <source>
        <dbReference type="Proteomes" id="UP000214720"/>
    </source>
</evidence>
<organism evidence="18 19">
    <name type="scientific">Caballeronia sordidicola</name>
    <name type="common">Burkholderia sordidicola</name>
    <dbReference type="NCBI Taxonomy" id="196367"/>
    <lineage>
        <taxon>Bacteria</taxon>
        <taxon>Pseudomonadati</taxon>
        <taxon>Pseudomonadota</taxon>
        <taxon>Betaproteobacteria</taxon>
        <taxon>Burkholderiales</taxon>
        <taxon>Burkholderiaceae</taxon>
        <taxon>Caballeronia</taxon>
    </lineage>
</organism>
<dbReference type="Gene3D" id="2.40.50.140">
    <property type="entry name" value="Nucleic acid-binding proteins"/>
    <property type="match status" value="1"/>
</dbReference>
<evidence type="ECO:0000256" key="8">
    <source>
        <dbReference type="ARBA" id="ARBA00022723"/>
    </source>
</evidence>
<comment type="subunit">
    <text evidence="15">Homotetramer formed by a dimer of dimers.</text>
</comment>
<dbReference type="GO" id="GO:0008995">
    <property type="term" value="F:ribonuclease E activity"/>
    <property type="evidence" value="ECO:0007669"/>
    <property type="project" value="UniProtKB-EC"/>
</dbReference>
<dbReference type="SMART" id="SM00316">
    <property type="entry name" value="S1"/>
    <property type="match status" value="1"/>
</dbReference>
<dbReference type="GO" id="GO:0006402">
    <property type="term" value="P:mRNA catabolic process"/>
    <property type="evidence" value="ECO:0007669"/>
    <property type="project" value="UniProtKB-UniRule"/>
</dbReference>
<proteinExistence type="inferred from homology"/>
<keyword evidence="13 15" id="KW-0694">RNA-binding</keyword>
<comment type="subcellular location">
    <subcellularLocation>
        <location evidence="15">Cytoplasm</location>
    </subcellularLocation>
    <subcellularLocation>
        <location evidence="15">Cell inner membrane</location>
        <topology evidence="15">Peripheral membrane protein</topology>
        <orientation evidence="15">Cytoplasmic side</orientation>
    </subcellularLocation>
</comment>
<gene>
    <name evidence="15" type="primary">rne</name>
    <name evidence="18" type="ORF">BSU04_03325</name>
</gene>
<dbReference type="InterPro" id="IPR019307">
    <property type="entry name" value="RNA-bd_AU-1/RNase_E/G"/>
</dbReference>
<evidence type="ECO:0000256" key="1">
    <source>
        <dbReference type="ARBA" id="ARBA00005663"/>
    </source>
</evidence>
<evidence type="ECO:0000259" key="17">
    <source>
        <dbReference type="PROSITE" id="PS50126"/>
    </source>
</evidence>
<dbReference type="GO" id="GO:0005737">
    <property type="term" value="C:cytoplasm"/>
    <property type="evidence" value="ECO:0007669"/>
    <property type="project" value="UniProtKB-SubCell"/>
</dbReference>
<keyword evidence="15" id="KW-0862">Zinc</keyword>
<keyword evidence="10 15" id="KW-0255">Endonuclease</keyword>
<dbReference type="Pfam" id="PF10150">
    <property type="entry name" value="RNase_E_G"/>
    <property type="match status" value="1"/>
</dbReference>
<comment type="catalytic activity">
    <reaction evidence="15">
        <text>Endonucleolytic cleavage of single-stranded RNA in A- and U-rich regions.</text>
        <dbReference type="EC" id="3.1.26.12"/>
    </reaction>
</comment>
<comment type="similarity">
    <text evidence="15">Belongs to the RNase E/G family. RNase E subfamily.</text>
</comment>
<comment type="cofactor">
    <cofactor evidence="15">
        <name>Mg(2+)</name>
        <dbReference type="ChEBI" id="CHEBI:18420"/>
    </cofactor>
    <text evidence="15">Binds 1 Mg(2+) ion per subunit.</text>
</comment>
<dbReference type="GO" id="GO:0009898">
    <property type="term" value="C:cytoplasmic side of plasma membrane"/>
    <property type="evidence" value="ECO:0007669"/>
    <property type="project" value="UniProtKB-UniRule"/>
</dbReference>
<feature type="domain" description="S1 motif" evidence="17">
    <location>
        <begin position="39"/>
        <end position="118"/>
    </location>
</feature>
<evidence type="ECO:0000256" key="10">
    <source>
        <dbReference type="ARBA" id="ARBA00022759"/>
    </source>
</evidence>
<evidence type="ECO:0000256" key="4">
    <source>
        <dbReference type="ARBA" id="ARBA00022519"/>
    </source>
</evidence>
<evidence type="ECO:0000256" key="15">
    <source>
        <dbReference type="HAMAP-Rule" id="MF_00970"/>
    </source>
</evidence>
<evidence type="ECO:0000256" key="3">
    <source>
        <dbReference type="ARBA" id="ARBA00022490"/>
    </source>
</evidence>
<dbReference type="Proteomes" id="UP000214720">
    <property type="component" value="Unassembled WGS sequence"/>
</dbReference>
<dbReference type="EMBL" id="MTHB01000023">
    <property type="protein sequence ID" value="OXC80268.1"/>
    <property type="molecule type" value="Genomic_DNA"/>
</dbReference>
<keyword evidence="15" id="KW-0820">tRNA-binding</keyword>
<keyword evidence="4 15" id="KW-0997">Cell inner membrane</keyword>
<dbReference type="InterPro" id="IPR004659">
    <property type="entry name" value="RNase_E/G"/>
</dbReference>
<evidence type="ECO:0000256" key="6">
    <source>
        <dbReference type="ARBA" id="ARBA00022694"/>
    </source>
</evidence>
<feature type="region of interest" description="Disordered" evidence="16">
    <location>
        <begin position="586"/>
        <end position="861"/>
    </location>
</feature>
<evidence type="ECO:0000256" key="9">
    <source>
        <dbReference type="ARBA" id="ARBA00022730"/>
    </source>
</evidence>
<dbReference type="HAMAP" id="MF_00970">
    <property type="entry name" value="RNase_E"/>
    <property type="match status" value="1"/>
</dbReference>
<feature type="region of interest" description="Required for zinc-mediated homotetramerization and catalytic activity" evidence="15">
    <location>
        <begin position="404"/>
        <end position="407"/>
    </location>
</feature>
<keyword evidence="7 15" id="KW-0540">Nuclease</keyword>
<keyword evidence="6 15" id="KW-0819">tRNA processing</keyword>
<dbReference type="PANTHER" id="PTHR30001">
    <property type="entry name" value="RIBONUCLEASE"/>
    <property type="match status" value="1"/>
</dbReference>
<evidence type="ECO:0000256" key="16">
    <source>
        <dbReference type="SAM" id="MobiDB-lite"/>
    </source>
</evidence>
<dbReference type="PANTHER" id="PTHR30001:SF1">
    <property type="entry name" value="RIBONUCLEASE E_G-LIKE PROTEIN, CHLOROPLASTIC"/>
    <property type="match status" value="1"/>
</dbReference>
<dbReference type="EC" id="3.1.26.12" evidence="15"/>
<feature type="compositionally biased region" description="Pro residues" evidence="16">
    <location>
        <begin position="586"/>
        <end position="595"/>
    </location>
</feature>
<keyword evidence="3 15" id="KW-0963">Cytoplasm</keyword>
<keyword evidence="11 15" id="KW-0378">Hydrolase</keyword>
<keyword evidence="5 15" id="KW-0698">rRNA processing</keyword>
<dbReference type="AlphaFoldDB" id="A0A226XBQ4"/>
<evidence type="ECO:0000313" key="18">
    <source>
        <dbReference type="EMBL" id="OXC80268.1"/>
    </source>
</evidence>
<sequence>MKRMLFNATQQEELRVAIVDGQKLIDIDIETAGREQRKGNIYKGVITRIEPSLEACFVNYGEDRHGFLPFKEVARQYFKEGVDMRSARIQDALREGQELIIQVEKEERGNKGAALTTFISLAGRYLVLMPNNPRGGGVSRRIEGDERQELRETMAQLDLPEGMSIIARTAGIGRSAEELQWDLNYLMQLWRAVEAASQSGVAGKPMLIYLESSLVIRAIRDYFQPDIGEILIDTTEIHDQASAFMDIVMPDNLSKVKRYHDDVPLFSRFQIEHQIETAYSRTVPLPSGGAIVIDHTEALVAIDVNSARSTKGADIEETATRTNLEAADEVARQLRLRDLGGLIVIDFIDMESAKSQREVEQRLKDALKHDRARVQMGKISRFGLMELSRQRLRPALSEGSHVTCPRCNGTGHIRDTESSALQVLRIIQEEAMKENTAAIHCQVPVEVTAFLLNEKRSEINKIESRFKVNVVLIPNKHLETPHYKLERLRHDDTRLDEPRASWKMAEEAAHELESETGYSKRTEEIKPKQEAMVKGITPASPAPSAPVKVVAAPVAAAAPVVAASTGGFIGWLKNLFGVQPEVKPAPAPVAAPAPARPARGERPERTGQGGDRNRNRRGGAASRDSAAAATGATPSAPGTAGGRQNPRREEREPKETREPREARETREPREPRGGREGREPREAREGREPREAREGREPREPREVREPREPRENRGERAPESAEAADRGQRRERGERPERGERRKPQPEAAVEALTQGETVVSELTDTTLSGQESQQNGNADALQADQASAAREGEERRRRRRGRRGGRRDREEDGVTANQAADTAENEGNVDSERAQAGVFDTDSSNEADDSRDFAPAVAKPVETAPAVQAPVEAPAHAVTVEPVSAAAISVTELPEPVRVAPVEAVPVEAKRAEAEGFVVSHGAQEVHAAQETGATVVEAPATHIFEKPVSRPIENPFGPTPKVAEEKVESPFTDTPKAAEPAPVVAQAVPEAQVAEPVETANVASTPASETFAPVASPAPVLAEASAPVESEPVKTFEPVETVAPAAPVAPAPVAAAPAAEVAPVAPVAAVTLKEEALKPMLDTAGLVWVNTDADKLRAAREAAAQAEAPKRIVRERKRLPPLDAAPMQQVETGKDA</sequence>
<dbReference type="RefSeq" id="WP_089159218.1">
    <property type="nucleotide sequence ID" value="NZ_MTHB01000023.1"/>
</dbReference>
<dbReference type="NCBIfam" id="TIGR00757">
    <property type="entry name" value="RNaseEG"/>
    <property type="match status" value="1"/>
</dbReference>
<comment type="caution">
    <text evidence="18">The sequence shown here is derived from an EMBL/GenBank/DDBJ whole genome shotgun (WGS) entry which is preliminary data.</text>
</comment>
<dbReference type="CDD" id="cd04453">
    <property type="entry name" value="S1_RNase_E"/>
    <property type="match status" value="1"/>
</dbReference>
<dbReference type="SUPFAM" id="SSF50249">
    <property type="entry name" value="Nucleic acid-binding proteins"/>
    <property type="match status" value="1"/>
</dbReference>
<feature type="compositionally biased region" description="Basic residues" evidence="16">
    <location>
        <begin position="798"/>
        <end position="808"/>
    </location>
</feature>
<evidence type="ECO:0000256" key="11">
    <source>
        <dbReference type="ARBA" id="ARBA00022801"/>
    </source>
</evidence>
<dbReference type="PROSITE" id="PS50126">
    <property type="entry name" value="S1"/>
    <property type="match status" value="1"/>
</dbReference>
<dbReference type="GO" id="GO:0006364">
    <property type="term" value="P:rRNA processing"/>
    <property type="evidence" value="ECO:0007669"/>
    <property type="project" value="UniProtKB-UniRule"/>
</dbReference>
<feature type="binding site" evidence="15">
    <location>
        <position position="303"/>
    </location>
    <ligand>
        <name>Mg(2+)</name>
        <dbReference type="ChEBI" id="CHEBI:18420"/>
        <note>catalytic</note>
    </ligand>
</feature>
<keyword evidence="2 15" id="KW-1003">Cell membrane</keyword>
<evidence type="ECO:0000256" key="5">
    <source>
        <dbReference type="ARBA" id="ARBA00022552"/>
    </source>
</evidence>
<dbReference type="Pfam" id="PF00575">
    <property type="entry name" value="S1"/>
    <property type="match status" value="1"/>
</dbReference>
<dbReference type="GO" id="GO:0008270">
    <property type="term" value="F:zinc ion binding"/>
    <property type="evidence" value="ECO:0007669"/>
    <property type="project" value="UniProtKB-UniRule"/>
</dbReference>
<dbReference type="InterPro" id="IPR048583">
    <property type="entry name" value="RNase_E_G_thioredoxin-like"/>
</dbReference>
<evidence type="ECO:0000256" key="7">
    <source>
        <dbReference type="ARBA" id="ARBA00022722"/>
    </source>
</evidence>
<keyword evidence="8 15" id="KW-0479">Metal-binding</keyword>
<keyword evidence="12 15" id="KW-0460">Magnesium</keyword>
<feature type="compositionally biased region" description="Polar residues" evidence="16">
    <location>
        <begin position="756"/>
        <end position="779"/>
    </location>
</feature>
<comment type="similarity">
    <text evidence="1">Belongs to the RNase E/G family. RNase G subfamily.</text>
</comment>
<evidence type="ECO:0000256" key="14">
    <source>
        <dbReference type="ARBA" id="ARBA00023136"/>
    </source>
</evidence>
<dbReference type="InterPro" id="IPR012340">
    <property type="entry name" value="NA-bd_OB-fold"/>
</dbReference>
<dbReference type="OrthoDB" id="9804278at2"/>
<name>A0A226XBQ4_CABSO</name>
<reference evidence="19" key="1">
    <citation type="submission" date="2017-01" db="EMBL/GenBank/DDBJ databases">
        <title>Genome Analysis of Deinococcus marmoris KOPRI26562.</title>
        <authorList>
            <person name="Kim J.H."/>
            <person name="Oh H.-M."/>
        </authorList>
    </citation>
    <scope>NUCLEOTIDE SEQUENCE [LARGE SCALE GENOMIC DNA]</scope>
    <source>
        <strain evidence="19">PAMC 26633</strain>
    </source>
</reference>
<evidence type="ECO:0000256" key="13">
    <source>
        <dbReference type="ARBA" id="ARBA00022884"/>
    </source>
</evidence>
<dbReference type="GO" id="GO:0019843">
    <property type="term" value="F:rRNA binding"/>
    <property type="evidence" value="ECO:0007669"/>
    <property type="project" value="UniProtKB-KW"/>
</dbReference>
<feature type="compositionally biased region" description="Low complexity" evidence="16">
    <location>
        <begin position="618"/>
        <end position="638"/>
    </location>
</feature>
<dbReference type="GO" id="GO:0000287">
    <property type="term" value="F:magnesium ion binding"/>
    <property type="evidence" value="ECO:0007669"/>
    <property type="project" value="UniProtKB-UniRule"/>
</dbReference>
<dbReference type="eggNOG" id="COG1530">
    <property type="taxonomic scope" value="Bacteria"/>
</dbReference>